<gene>
    <name evidence="1" type="ORF">NP596_15240</name>
</gene>
<dbReference type="Proteomes" id="UP001524586">
    <property type="component" value="Unassembled WGS sequence"/>
</dbReference>
<protein>
    <submittedName>
        <fullName evidence="1">Uncharacterized protein</fullName>
    </submittedName>
</protein>
<sequence length="89" mass="9660">MICEISGQRLVISEKVLLVADSQRAAVEAALRSCGCKAEWSQAVSALETYNDFSEGNGVSVWAMSLTNKEDAKKVQSALDAVEQPYESF</sequence>
<name>A0ABT1U8G5_9GAMM</name>
<reference evidence="1 2" key="1">
    <citation type="submission" date="2022-07" db="EMBL/GenBank/DDBJ databases">
        <title>Methylomonas rivi sp. nov., Methylomonas rosea sp. nov., Methylomonas aureus sp. nov. and Methylomonas subterranea sp. nov., four novel methanotrophs isolated from a freshwater creek and the deep terrestrial subsurface.</title>
        <authorList>
            <person name="Abin C."/>
            <person name="Sankaranarayanan K."/>
            <person name="Garner C."/>
            <person name="Sindelar R."/>
            <person name="Kotary K."/>
            <person name="Garner R."/>
            <person name="Barclay S."/>
            <person name="Lawson P."/>
            <person name="Krumholz L."/>
        </authorList>
    </citation>
    <scope>NUCLEOTIDE SEQUENCE [LARGE SCALE GENOMIC DNA]</scope>
    <source>
        <strain evidence="1 2">WSC-6</strain>
    </source>
</reference>
<organism evidence="1 2">
    <name type="scientific">Methylomonas rivi</name>
    <dbReference type="NCBI Taxonomy" id="2952226"/>
    <lineage>
        <taxon>Bacteria</taxon>
        <taxon>Pseudomonadati</taxon>
        <taxon>Pseudomonadota</taxon>
        <taxon>Gammaproteobacteria</taxon>
        <taxon>Methylococcales</taxon>
        <taxon>Methylococcaceae</taxon>
        <taxon>Methylomonas</taxon>
    </lineage>
</organism>
<keyword evidence="2" id="KW-1185">Reference proteome</keyword>
<accession>A0ABT1U8G5</accession>
<proteinExistence type="predicted"/>
<evidence type="ECO:0000313" key="1">
    <source>
        <dbReference type="EMBL" id="MCQ8129813.1"/>
    </source>
</evidence>
<dbReference type="EMBL" id="JANIBK010000100">
    <property type="protein sequence ID" value="MCQ8129813.1"/>
    <property type="molecule type" value="Genomic_DNA"/>
</dbReference>
<dbReference type="RefSeq" id="WP_256616241.1">
    <property type="nucleotide sequence ID" value="NZ_JANIBK010000100.1"/>
</dbReference>
<comment type="caution">
    <text evidence="1">The sequence shown here is derived from an EMBL/GenBank/DDBJ whole genome shotgun (WGS) entry which is preliminary data.</text>
</comment>
<evidence type="ECO:0000313" key="2">
    <source>
        <dbReference type="Proteomes" id="UP001524586"/>
    </source>
</evidence>